<keyword evidence="2" id="KW-1185">Reference proteome</keyword>
<evidence type="ECO:0000313" key="2">
    <source>
        <dbReference type="Proteomes" id="UP000831701"/>
    </source>
</evidence>
<proteinExistence type="predicted"/>
<name>A0ACB8WKQ7_9TELE</name>
<dbReference type="EMBL" id="CM041538">
    <property type="protein sequence ID" value="KAI3368339.1"/>
    <property type="molecule type" value="Genomic_DNA"/>
</dbReference>
<comment type="caution">
    <text evidence="1">The sequence shown here is derived from an EMBL/GenBank/DDBJ whole genome shotgun (WGS) entry which is preliminary data.</text>
</comment>
<sequence length="1569" mass="172922">MELCNSTSLFNFYIPVAEYLEENPIQFGQISTIQSSNSSFFQDSILPSLSLPSTIPLASSQSVTLPFPMSHGTTTLAFMFQGGVLAAADTRSSCSGLVACPASQKILPIHSHMVGTTSGTSADCALWKRILSRELRLYQLRHGRRLSTCGTAKLLSHMLHPFKGTELCVAATLCGWDGGEADESYNQEGAKTDISGCGETPKRQMTDLGKPVDTGLEKASLATTKTKSSSSTISSDQSFARKKMSFSGPSLCYVCSDGTRLRGTLFSVGSGSPYAYSILDQGVQWGLTVDEATSIAREAVYRATHRDAYSGNYVDIYHISSKGWTRRSREDLKEEYYREKERQERRKKRDVRLMQVWVVKVFKGERDILAAVGLLEEEQDVQVISSERQVLPHQEHLVMSFKELERPLQTAKDDVRMLPNGSSRLDDRKPNDFDFKDNTVGQTVALKHSESAAKSLKAKHSPEPALNHEKSSNLTNGEVEGVINAQTRVPSSDEEHALQPELHLETGVGDVLHERTRGRSKWITESEDGGSGPPEEPRSRRRRSWLWNQFFVIEEYRGPEPVLIGRLHTDMDKGDGRTKYLLEGEGVGSVFVIDSNTGNIHVTKSLDREEKDQYRLVATATDRQTGRALEPSSEFIIRVQDINDNPPIFPDEPYVAMVPEMANIGTSIIQVTARDADDPTYGNSARLVYAITQGQDYFSVDPQTGAWSFSVSELAAPGVEVGRLTATDPDLGENAQLEFIILDAEEAEIFNITGRDQEAVIVLNKLLDYETRSSYTFSVEVANPIVDARYLRKGPFKDQATVRVMVLNADEPPRFSQARYHLDVSENCPPVCSVGRVYAVDPDTGQSTNIRYSIDPQSDPEALFRIASDTGFISTVMELDREQEQWHNITVIATQRDNPNLVSRVVVAIETLDQNDNAPELDRQYTTSVCDSSAPGQVVQVLRAIDRDQGGQDSPVHFSIPPESSSALNLTIRETGGVTASLVLQSALEPLPGFSSSLLTLYVPVVLRDGASGLTNTGTVTVTICPCLRGSMQTEDRGRQRDKRWERHMVCLPVPSASPSLIFSLVTLLAMLACVTTLLVVCALSLSLRHQKRDSHSPFEEDDVRENIISYDDEGGGEADTAAFDITALQSMHRIQHMHNRNIWYTQQNPPRARTYSWSRNPRPGLDPQQRPGSAPLYGRLCYGIHTLLPVLRDYPPGPLEAGLQLTQLTHGLTGGQIANSLVIQNQSTFEPLLRSPEMSPASYEAEHMLAKSKITDRNEGIEANTADTKENQNQAKISPTETESAPASKPANLTNCDPNESSCQSHTSSSSNQQEGRPGSSQTQISTGATSCTLDDIDTDSSIRSVSEQNYSNGSQISSVNPPVYLTGDTYSIVGSLNPNSRGTCMNGTSGVGLYPAGVQLLNMCRLQRKDLTPQPLSLPGGVFGNNRGWARGAEPATNLQPLCMEDLLNIRLDQVTFDLSQPPYDSLQTYEFEGRDSRAESLSSLESDGEKDEGRVVGGMEELNQKFQRLMEIIREREKEKEGEGGETQAAEGGQKGWVKPDQISLHIWVSRDLTQCRDIKDKKAGL</sequence>
<organism evidence="1 2">
    <name type="scientific">Scortum barcoo</name>
    <name type="common">barcoo grunter</name>
    <dbReference type="NCBI Taxonomy" id="214431"/>
    <lineage>
        <taxon>Eukaryota</taxon>
        <taxon>Metazoa</taxon>
        <taxon>Chordata</taxon>
        <taxon>Craniata</taxon>
        <taxon>Vertebrata</taxon>
        <taxon>Euteleostomi</taxon>
        <taxon>Actinopterygii</taxon>
        <taxon>Neopterygii</taxon>
        <taxon>Teleostei</taxon>
        <taxon>Neoteleostei</taxon>
        <taxon>Acanthomorphata</taxon>
        <taxon>Eupercaria</taxon>
        <taxon>Centrarchiformes</taxon>
        <taxon>Terapontoidei</taxon>
        <taxon>Terapontidae</taxon>
        <taxon>Scortum</taxon>
    </lineage>
</organism>
<dbReference type="Proteomes" id="UP000831701">
    <property type="component" value="Chromosome 8"/>
</dbReference>
<evidence type="ECO:0000313" key="1">
    <source>
        <dbReference type="EMBL" id="KAI3368339.1"/>
    </source>
</evidence>
<reference evidence="1" key="1">
    <citation type="submission" date="2022-04" db="EMBL/GenBank/DDBJ databases">
        <title>Jade perch genome.</title>
        <authorList>
            <person name="Chao B."/>
        </authorList>
    </citation>
    <scope>NUCLEOTIDE SEQUENCE</scope>
    <source>
        <strain evidence="1">CB-2022</strain>
    </source>
</reference>
<protein>
    <submittedName>
        <fullName evidence="1">Uncharacterized protein</fullName>
    </submittedName>
</protein>
<accession>A0ACB8WKQ7</accession>
<gene>
    <name evidence="1" type="ORF">L3Q82_008047</name>
</gene>